<comment type="cofactor">
    <cofactor evidence="1">
        <name>FAD</name>
        <dbReference type="ChEBI" id="CHEBI:57692"/>
    </cofactor>
</comment>
<evidence type="ECO:0000256" key="3">
    <source>
        <dbReference type="ARBA" id="ARBA00022630"/>
    </source>
</evidence>
<evidence type="ECO:0000259" key="6">
    <source>
        <dbReference type="PROSITE" id="PS51387"/>
    </source>
</evidence>
<dbReference type="InterPro" id="IPR036318">
    <property type="entry name" value="FAD-bd_PCMH-like_sf"/>
</dbReference>
<name>A0A1V6QWY3_9EURO</name>
<dbReference type="SUPFAM" id="SSF56176">
    <property type="entry name" value="FAD-binding/transporter-associated domain-like"/>
    <property type="match status" value="1"/>
</dbReference>
<dbReference type="STRING" id="60172.A0A1V6QWY3"/>
<dbReference type="Gene3D" id="3.30.465.10">
    <property type="match status" value="1"/>
</dbReference>
<sequence>MPCMTPSTSSWMVPEASKTVRGIKRDANMEKIPDGSVTLASAAVTPDSPHELLYSTCTLGRLSSYYVDVRDASHISATLRFAHAHNIRISVKNTGHDFFGRSSVPNTLAIWTHNLDSIAFSSNFTANNCLLANSQNVGELGAGVIAADAYHFFSSKGMDITGGYEQSVGLADGFAQGGGVGSFTTTYGLMADNAVEFEVVTADGEIRTINQCNEPTRAVLGHAWWRRRHFCCTHQVPSSIVPFSADPHIHIHSQLHQLYERRNSERCSARDPDSSDG</sequence>
<dbReference type="EMBL" id="MDYO01000031">
    <property type="protein sequence ID" value="OQD93567.1"/>
    <property type="molecule type" value="Genomic_DNA"/>
</dbReference>
<dbReference type="Proteomes" id="UP000191612">
    <property type="component" value="Unassembled WGS sequence"/>
</dbReference>
<evidence type="ECO:0000256" key="1">
    <source>
        <dbReference type="ARBA" id="ARBA00001974"/>
    </source>
</evidence>
<keyword evidence="3" id="KW-0285">Flavoprotein</keyword>
<gene>
    <name evidence="7" type="ORF">PENSOL_c031G08946</name>
</gene>
<evidence type="ECO:0000256" key="5">
    <source>
        <dbReference type="ARBA" id="ARBA00023002"/>
    </source>
</evidence>
<evidence type="ECO:0000256" key="4">
    <source>
        <dbReference type="ARBA" id="ARBA00022827"/>
    </source>
</evidence>
<protein>
    <recommendedName>
        <fullName evidence="6">FAD-binding PCMH-type domain-containing protein</fullName>
    </recommendedName>
</protein>
<dbReference type="InterPro" id="IPR016169">
    <property type="entry name" value="FAD-bd_PCMH_sub2"/>
</dbReference>
<evidence type="ECO:0000256" key="2">
    <source>
        <dbReference type="ARBA" id="ARBA00005466"/>
    </source>
</evidence>
<dbReference type="PANTHER" id="PTHR42973">
    <property type="entry name" value="BINDING OXIDOREDUCTASE, PUTATIVE (AFU_ORTHOLOGUE AFUA_1G17690)-RELATED"/>
    <property type="match status" value="1"/>
</dbReference>
<keyword evidence="4" id="KW-0274">FAD</keyword>
<dbReference type="PANTHER" id="PTHR42973:SF39">
    <property type="entry name" value="FAD-BINDING PCMH-TYPE DOMAIN-CONTAINING PROTEIN"/>
    <property type="match status" value="1"/>
</dbReference>
<accession>A0A1V6QWY3</accession>
<evidence type="ECO:0000313" key="7">
    <source>
        <dbReference type="EMBL" id="OQD93567.1"/>
    </source>
</evidence>
<dbReference type="InterPro" id="IPR050416">
    <property type="entry name" value="FAD-linked_Oxidoreductase"/>
</dbReference>
<organism evidence="7 8">
    <name type="scientific">Penicillium solitum</name>
    <dbReference type="NCBI Taxonomy" id="60172"/>
    <lineage>
        <taxon>Eukaryota</taxon>
        <taxon>Fungi</taxon>
        <taxon>Dikarya</taxon>
        <taxon>Ascomycota</taxon>
        <taxon>Pezizomycotina</taxon>
        <taxon>Eurotiomycetes</taxon>
        <taxon>Eurotiomycetidae</taxon>
        <taxon>Eurotiales</taxon>
        <taxon>Aspergillaceae</taxon>
        <taxon>Penicillium</taxon>
    </lineage>
</organism>
<dbReference type="AlphaFoldDB" id="A0A1V6QWY3"/>
<proteinExistence type="inferred from homology"/>
<keyword evidence="5" id="KW-0560">Oxidoreductase</keyword>
<comment type="caution">
    <text evidence="7">The sequence shown here is derived from an EMBL/GenBank/DDBJ whole genome shotgun (WGS) entry which is preliminary data.</text>
</comment>
<comment type="similarity">
    <text evidence="2">Belongs to the oxygen-dependent FAD-linked oxidoreductase family.</text>
</comment>
<dbReference type="InterPro" id="IPR006094">
    <property type="entry name" value="Oxid_FAD_bind_N"/>
</dbReference>
<dbReference type="PROSITE" id="PS51387">
    <property type="entry name" value="FAD_PCMH"/>
    <property type="match status" value="1"/>
</dbReference>
<feature type="domain" description="FAD-binding PCMH-type" evidence="6">
    <location>
        <begin position="59"/>
        <end position="247"/>
    </location>
</feature>
<evidence type="ECO:0000313" key="8">
    <source>
        <dbReference type="Proteomes" id="UP000191612"/>
    </source>
</evidence>
<dbReference type="GO" id="GO:0071949">
    <property type="term" value="F:FAD binding"/>
    <property type="evidence" value="ECO:0007669"/>
    <property type="project" value="InterPro"/>
</dbReference>
<dbReference type="InterPro" id="IPR016166">
    <property type="entry name" value="FAD-bd_PCMH"/>
</dbReference>
<dbReference type="Pfam" id="PF01565">
    <property type="entry name" value="FAD_binding_4"/>
    <property type="match status" value="1"/>
</dbReference>
<dbReference type="GO" id="GO:0016491">
    <property type="term" value="F:oxidoreductase activity"/>
    <property type="evidence" value="ECO:0007669"/>
    <property type="project" value="UniProtKB-KW"/>
</dbReference>
<keyword evidence="8" id="KW-1185">Reference proteome</keyword>
<reference evidence="8" key="1">
    <citation type="journal article" date="2017" name="Nat. Microbiol.">
        <title>Global analysis of biosynthetic gene clusters reveals vast potential of secondary metabolite production in Penicillium species.</title>
        <authorList>
            <person name="Nielsen J.C."/>
            <person name="Grijseels S."/>
            <person name="Prigent S."/>
            <person name="Ji B."/>
            <person name="Dainat J."/>
            <person name="Nielsen K.F."/>
            <person name="Frisvad J.C."/>
            <person name="Workman M."/>
            <person name="Nielsen J."/>
        </authorList>
    </citation>
    <scope>NUCLEOTIDE SEQUENCE [LARGE SCALE GENOMIC DNA]</scope>
    <source>
        <strain evidence="8">IBT 29525</strain>
    </source>
</reference>